<sequence length="59" mass="6855">MVEIKPQKLNLNATMVVLNLRSNQLEERGVEKYQPVEWEKREKEGKWESGKVEGTRGAI</sequence>
<proteinExistence type="predicted"/>
<organism evidence="1 2">
    <name type="scientific">Trifolium subterraneum</name>
    <name type="common">Subterranean clover</name>
    <dbReference type="NCBI Taxonomy" id="3900"/>
    <lineage>
        <taxon>Eukaryota</taxon>
        <taxon>Viridiplantae</taxon>
        <taxon>Streptophyta</taxon>
        <taxon>Embryophyta</taxon>
        <taxon>Tracheophyta</taxon>
        <taxon>Spermatophyta</taxon>
        <taxon>Magnoliopsida</taxon>
        <taxon>eudicotyledons</taxon>
        <taxon>Gunneridae</taxon>
        <taxon>Pentapetalae</taxon>
        <taxon>rosids</taxon>
        <taxon>fabids</taxon>
        <taxon>Fabales</taxon>
        <taxon>Fabaceae</taxon>
        <taxon>Papilionoideae</taxon>
        <taxon>50 kb inversion clade</taxon>
        <taxon>NPAAA clade</taxon>
        <taxon>Hologalegina</taxon>
        <taxon>IRL clade</taxon>
        <taxon>Trifolieae</taxon>
        <taxon>Trifolium</taxon>
    </lineage>
</organism>
<dbReference type="Proteomes" id="UP000242715">
    <property type="component" value="Unassembled WGS sequence"/>
</dbReference>
<evidence type="ECO:0000313" key="1">
    <source>
        <dbReference type="EMBL" id="GAU41697.1"/>
    </source>
</evidence>
<accession>A0A2Z6PDH7</accession>
<name>A0A2Z6PDH7_TRISU</name>
<dbReference type="EMBL" id="DF973875">
    <property type="protein sequence ID" value="GAU41697.1"/>
    <property type="molecule type" value="Genomic_DNA"/>
</dbReference>
<gene>
    <name evidence="1" type="ORF">TSUD_94180</name>
</gene>
<dbReference type="AlphaFoldDB" id="A0A2Z6PDH7"/>
<reference evidence="2" key="1">
    <citation type="journal article" date="2017" name="Front. Plant Sci.">
        <title>Climate Clever Clovers: New Paradigm to Reduce the Environmental Footprint of Ruminants by Breeding Low Methanogenic Forages Utilizing Haplotype Variation.</title>
        <authorList>
            <person name="Kaur P."/>
            <person name="Appels R."/>
            <person name="Bayer P.E."/>
            <person name="Keeble-Gagnere G."/>
            <person name="Wang J."/>
            <person name="Hirakawa H."/>
            <person name="Shirasawa K."/>
            <person name="Vercoe P."/>
            <person name="Stefanova K."/>
            <person name="Durmic Z."/>
            <person name="Nichols P."/>
            <person name="Revell C."/>
            <person name="Isobe S.N."/>
            <person name="Edwards D."/>
            <person name="Erskine W."/>
        </authorList>
    </citation>
    <scope>NUCLEOTIDE SEQUENCE [LARGE SCALE GENOMIC DNA]</scope>
    <source>
        <strain evidence="2">cv. Daliak</strain>
    </source>
</reference>
<evidence type="ECO:0000313" key="2">
    <source>
        <dbReference type="Proteomes" id="UP000242715"/>
    </source>
</evidence>
<protein>
    <submittedName>
        <fullName evidence="1">Uncharacterized protein</fullName>
    </submittedName>
</protein>
<keyword evidence="2" id="KW-1185">Reference proteome</keyword>